<gene>
    <name evidence="1" type="ORF">HJC23_011956</name>
</gene>
<reference evidence="1 2" key="1">
    <citation type="journal article" date="2020" name="G3 (Bethesda)">
        <title>Improved Reference Genome for Cyclotella cryptica CCMP332, a Model for Cell Wall Morphogenesis, Salinity Adaptation, and Lipid Production in Diatoms (Bacillariophyta).</title>
        <authorList>
            <person name="Roberts W.R."/>
            <person name="Downey K.M."/>
            <person name="Ruck E.C."/>
            <person name="Traller J.C."/>
            <person name="Alverson A.J."/>
        </authorList>
    </citation>
    <scope>NUCLEOTIDE SEQUENCE [LARGE SCALE GENOMIC DNA]</scope>
    <source>
        <strain evidence="1 2">CCMP332</strain>
    </source>
</reference>
<comment type="caution">
    <text evidence="1">The sequence shown here is derived from an EMBL/GenBank/DDBJ whole genome shotgun (WGS) entry which is preliminary data.</text>
</comment>
<evidence type="ECO:0000313" key="1">
    <source>
        <dbReference type="EMBL" id="KAL3802632.1"/>
    </source>
</evidence>
<dbReference type="AlphaFoldDB" id="A0ABD3QQC1"/>
<dbReference type="EMBL" id="JABMIG020000018">
    <property type="protein sequence ID" value="KAL3802632.1"/>
    <property type="molecule type" value="Genomic_DNA"/>
</dbReference>
<sequence>MTITNADLSNEELASTLEERMIAEEYKIWKKNTPSFIFTFILTMAFRAKATNFVWNSGKLTAKIIAGQSRCCLRDLRTRNPLERYLSYFLFGLDEILMCPEERRYF</sequence>
<proteinExistence type="predicted"/>
<protein>
    <submittedName>
        <fullName evidence="1">Uncharacterized protein</fullName>
    </submittedName>
</protein>
<accession>A0ABD3QQC1</accession>
<organism evidence="1 2">
    <name type="scientific">Cyclotella cryptica</name>
    <dbReference type="NCBI Taxonomy" id="29204"/>
    <lineage>
        <taxon>Eukaryota</taxon>
        <taxon>Sar</taxon>
        <taxon>Stramenopiles</taxon>
        <taxon>Ochrophyta</taxon>
        <taxon>Bacillariophyta</taxon>
        <taxon>Coscinodiscophyceae</taxon>
        <taxon>Thalassiosirophycidae</taxon>
        <taxon>Stephanodiscales</taxon>
        <taxon>Stephanodiscaceae</taxon>
        <taxon>Cyclotella</taxon>
    </lineage>
</organism>
<evidence type="ECO:0000313" key="2">
    <source>
        <dbReference type="Proteomes" id="UP001516023"/>
    </source>
</evidence>
<name>A0ABD3QQC1_9STRA</name>
<dbReference type="Proteomes" id="UP001516023">
    <property type="component" value="Unassembled WGS sequence"/>
</dbReference>
<keyword evidence="2" id="KW-1185">Reference proteome</keyword>